<dbReference type="Pfam" id="PF24758">
    <property type="entry name" value="LRR_At5g56370"/>
    <property type="match status" value="1"/>
</dbReference>
<dbReference type="eggNOG" id="ENOG502QWF7">
    <property type="taxonomic scope" value="Eukaryota"/>
</dbReference>
<keyword evidence="4" id="KW-1185">Reference proteome</keyword>
<feature type="compositionally biased region" description="Basic and acidic residues" evidence="1">
    <location>
        <begin position="1"/>
        <end position="17"/>
    </location>
</feature>
<dbReference type="AlphaFoldDB" id="A0A0D9WVD5"/>
<dbReference type="InterPro" id="IPR055411">
    <property type="entry name" value="LRR_FXL15/At3g58940/PEG3-like"/>
</dbReference>
<reference evidence="3 4" key="1">
    <citation type="submission" date="2012-08" db="EMBL/GenBank/DDBJ databases">
        <title>Oryza genome evolution.</title>
        <authorList>
            <person name="Wing R.A."/>
        </authorList>
    </citation>
    <scope>NUCLEOTIDE SEQUENCE</scope>
</reference>
<proteinExistence type="predicted"/>
<dbReference type="HOGENOM" id="CLU_017148_6_1_1"/>
<evidence type="ECO:0000259" key="2">
    <source>
        <dbReference type="Pfam" id="PF24758"/>
    </source>
</evidence>
<dbReference type="InterPro" id="IPR036047">
    <property type="entry name" value="F-box-like_dom_sf"/>
</dbReference>
<protein>
    <recommendedName>
        <fullName evidence="2">F-box/LRR-repeat protein 15/At3g58940/PEG3-like LRR domain-containing protein</fullName>
    </recommendedName>
</protein>
<dbReference type="Gramene" id="LPERR07G02430.1">
    <property type="protein sequence ID" value="LPERR07G02430.1"/>
    <property type="gene ID" value="LPERR07G02430"/>
</dbReference>
<dbReference type="STRING" id="77586.A0A0D9WVD5"/>
<name>A0A0D9WVD5_9ORYZ</name>
<evidence type="ECO:0000256" key="1">
    <source>
        <dbReference type="SAM" id="MobiDB-lite"/>
    </source>
</evidence>
<accession>A0A0D9WVD5</accession>
<reference evidence="4" key="2">
    <citation type="submission" date="2013-12" db="EMBL/GenBank/DDBJ databases">
        <authorList>
            <person name="Yu Y."/>
            <person name="Lee S."/>
            <person name="de Baynast K."/>
            <person name="Wissotski M."/>
            <person name="Liu L."/>
            <person name="Talag J."/>
            <person name="Goicoechea J."/>
            <person name="Angelova A."/>
            <person name="Jetty R."/>
            <person name="Kudrna D."/>
            <person name="Golser W."/>
            <person name="Rivera L."/>
            <person name="Zhang J."/>
            <person name="Wing R."/>
        </authorList>
    </citation>
    <scope>NUCLEOTIDE SEQUENCE</scope>
</reference>
<evidence type="ECO:0000313" key="3">
    <source>
        <dbReference type="EnsemblPlants" id="LPERR07G02430.1"/>
    </source>
</evidence>
<organism evidence="3 4">
    <name type="scientific">Leersia perrieri</name>
    <dbReference type="NCBI Taxonomy" id="77586"/>
    <lineage>
        <taxon>Eukaryota</taxon>
        <taxon>Viridiplantae</taxon>
        <taxon>Streptophyta</taxon>
        <taxon>Embryophyta</taxon>
        <taxon>Tracheophyta</taxon>
        <taxon>Spermatophyta</taxon>
        <taxon>Magnoliopsida</taxon>
        <taxon>Liliopsida</taxon>
        <taxon>Poales</taxon>
        <taxon>Poaceae</taxon>
        <taxon>BOP clade</taxon>
        <taxon>Oryzoideae</taxon>
        <taxon>Oryzeae</taxon>
        <taxon>Oryzinae</taxon>
        <taxon>Leersia</taxon>
    </lineage>
</organism>
<sequence>MDHTGDGEIPGAEHQKLTADGGGGEDRLSALPDDILVQILLRLDYSGRTSAAARTSVLSRRWPHLWFLLPEFSFGPEAGGHIVRAALSAHEAPSLRCLAVRADSSPGSIAEWLPVAAHRLSGELILFARRAENPGFLELPCFGSATMLHLHLEFHALALTPSGVFARLTDLTFRCIRFHGPCKLDDAISSLRFPSLKMLAIECSQGLSNFVIHSASLLKLKLDCLKGLQLLNVVAPALEALIVIRSFFGRSAQSQPVANISAPKLETLRWCDAFDPSTVHFCKMANLQLLRPYHFFVYGPENNQDCLRLLQRFQFDAIHTLRFVLAYGTDIFDREYLMEDMTVLPDIMVLELTVIANGHCIGPSLFHVLRICTGVRRLNLDLHNNNKLELEANVACVCVLPPNWTFEELVLNFLHEVEITNLSGTEHEMAFVKRFFSWAAALKEMTIVFHLSISESTAKVLCKKLLSFSRPGISMKFYLSRKVLDRVLYVPEE</sequence>
<dbReference type="PANTHER" id="PTHR34709:SF61">
    <property type="entry name" value="OS07G0229100 PROTEIN"/>
    <property type="match status" value="1"/>
</dbReference>
<feature type="domain" description="F-box/LRR-repeat protein 15/At3g58940/PEG3-like LRR" evidence="2">
    <location>
        <begin position="110"/>
        <end position="270"/>
    </location>
</feature>
<feature type="region of interest" description="Disordered" evidence="1">
    <location>
        <begin position="1"/>
        <end position="24"/>
    </location>
</feature>
<dbReference type="Proteomes" id="UP000032180">
    <property type="component" value="Chromosome 7"/>
</dbReference>
<dbReference type="SUPFAM" id="SSF81383">
    <property type="entry name" value="F-box domain"/>
    <property type="match status" value="1"/>
</dbReference>
<dbReference type="InterPro" id="IPR055312">
    <property type="entry name" value="FBL15-like"/>
</dbReference>
<evidence type="ECO:0000313" key="4">
    <source>
        <dbReference type="Proteomes" id="UP000032180"/>
    </source>
</evidence>
<reference evidence="3" key="3">
    <citation type="submission" date="2015-04" db="UniProtKB">
        <authorList>
            <consortium name="EnsemblPlants"/>
        </authorList>
    </citation>
    <scope>IDENTIFICATION</scope>
</reference>
<dbReference type="EnsemblPlants" id="LPERR07G02430.1">
    <property type="protein sequence ID" value="LPERR07G02430.1"/>
    <property type="gene ID" value="LPERR07G02430"/>
</dbReference>
<dbReference type="PANTHER" id="PTHR34709">
    <property type="entry name" value="OS10G0396666 PROTEIN"/>
    <property type="match status" value="1"/>
</dbReference>